<dbReference type="InterPro" id="IPR016715">
    <property type="entry name" value="PAF_acetylhydro_eukaryote"/>
</dbReference>
<keyword evidence="3 4" id="KW-0443">Lipid metabolism</keyword>
<protein>
    <recommendedName>
        <fullName evidence="4">Putative phospholipase</fullName>
        <ecNumber evidence="4">3.1.1.47</ecNumber>
    </recommendedName>
</protein>
<evidence type="ECO:0000256" key="4">
    <source>
        <dbReference type="PIRNR" id="PIRNR018169"/>
    </source>
</evidence>
<dbReference type="Proteomes" id="UP000800093">
    <property type="component" value="Unassembled WGS sequence"/>
</dbReference>
<evidence type="ECO:0000313" key="7">
    <source>
        <dbReference type="EMBL" id="KAF2259539.1"/>
    </source>
</evidence>
<keyword evidence="2 4" id="KW-0442">Lipid degradation</keyword>
<sequence>MTWLDRLNPTPEFPPYSGPYVVGSTDVEIPVSELKSPSPAPNSSESLSTVTFRVFYPCQPDATHQTVRWIPNPQRDYVGAYARFLGANSAFSHIFSFIPQLLYYISIPVYQNAHILEPPTQSKRWPVMIFSHGLGGSRNSYSHLCGSLSSHGVVVVAPDHRDGSSPVSFVQPTDGKSGLKQIEYRKIPHKASTEVYESRDEQLRIRLWELGLVHDAVLKIDEGNPLTNHARYWKANGRHDVLSMLTSKLEVQGPGSISFAGHSFGAATIVQFVKSSFYLSGALDPNYRPLFAPSKASSIVRQVTPATPVILLDLWALPIQSPATAWLKNKPMPCYNSPHGGSNLLAILSEAFYKWSANLQETKQIIAKPPDPYSKNSGQQGPHLFYPVSSAHLSQSDFGVLFPWVTTKIFGAKEPERVLKLNVRAILQVLRNHHHEVANTRDVDIELEQVGRPVQSLRDQLQDDKILSKTKDEVRGWVSLSTDMEPDIPAQTGKGPSDALVEGEVLGEVVSEPERY</sequence>
<dbReference type="PIRSF" id="PIRSF018169">
    <property type="entry name" value="PAF_acetylhydrolase"/>
    <property type="match status" value="1"/>
</dbReference>
<evidence type="ECO:0000256" key="5">
    <source>
        <dbReference type="PIRSR" id="PIRSR018169-1"/>
    </source>
</evidence>
<name>A0A9P4JYI1_9PLEO</name>
<dbReference type="SUPFAM" id="SSF53474">
    <property type="entry name" value="alpha/beta-Hydrolases"/>
    <property type="match status" value="1"/>
</dbReference>
<accession>A0A9P4JYI1</accession>
<dbReference type="OrthoDB" id="2363873at2759"/>
<reference evidence="8" key="1">
    <citation type="journal article" date="2020" name="Stud. Mycol.">
        <title>101 Dothideomycetes genomes: A test case for predicting lifestyles and emergence of pathogens.</title>
        <authorList>
            <person name="Haridas S."/>
            <person name="Albert R."/>
            <person name="Binder M."/>
            <person name="Bloem J."/>
            <person name="LaButti K."/>
            <person name="Salamov A."/>
            <person name="Andreopoulos B."/>
            <person name="Baker S."/>
            <person name="Barry K."/>
            <person name="Bills G."/>
            <person name="Bluhm B."/>
            <person name="Cannon C."/>
            <person name="Castanera R."/>
            <person name="Culley D."/>
            <person name="Daum C."/>
            <person name="Ezra D."/>
            <person name="Gonzalez J."/>
            <person name="Henrissat B."/>
            <person name="Kuo A."/>
            <person name="Liang C."/>
            <person name="Lipzen A."/>
            <person name="Lutzoni F."/>
            <person name="Magnuson J."/>
            <person name="Mondo S."/>
            <person name="Nolan M."/>
            <person name="Ohm R."/>
            <person name="Pangilinan J."/>
            <person name="Park H.-J."/>
            <person name="Ramirez L."/>
            <person name="Alfaro M."/>
            <person name="Sun H."/>
            <person name="Tritt A."/>
            <person name="Yoshinaga Y."/>
            <person name="Zwiers L.-H."/>
            <person name="Turgeon B."/>
            <person name="Goodwin S."/>
            <person name="Spatafora J."/>
            <person name="Crous P."/>
            <person name="Grigoriev I."/>
        </authorList>
    </citation>
    <scope>NUCLEOTIDE SEQUENCE [LARGE SCALE GENOMIC DNA]</scope>
    <source>
        <strain evidence="8">CBS 304.66</strain>
    </source>
</reference>
<keyword evidence="8" id="KW-1185">Reference proteome</keyword>
<feature type="compositionally biased region" description="Low complexity" evidence="6">
    <location>
        <begin position="500"/>
        <end position="510"/>
    </location>
</feature>
<keyword evidence="1 4" id="KW-0378">Hydrolase</keyword>
<feature type="active site" description="Charge relay system" evidence="5">
    <location>
        <position position="313"/>
    </location>
</feature>
<dbReference type="GO" id="GO:0016042">
    <property type="term" value="P:lipid catabolic process"/>
    <property type="evidence" value="ECO:0007669"/>
    <property type="project" value="UniProtKB-KW"/>
</dbReference>
<dbReference type="PANTHER" id="PTHR10272:SF7">
    <property type="entry name" value="PHOSPHOLIPASE-RELATED"/>
    <property type="match status" value="1"/>
</dbReference>
<dbReference type="GO" id="GO:0003847">
    <property type="term" value="F:1-alkyl-2-acetylglycerophosphocholine esterase activity"/>
    <property type="evidence" value="ECO:0007669"/>
    <property type="project" value="UniProtKB-UniRule"/>
</dbReference>
<dbReference type="EMBL" id="ML986706">
    <property type="protein sequence ID" value="KAF2259539.1"/>
    <property type="molecule type" value="Genomic_DNA"/>
</dbReference>
<comment type="similarity">
    <text evidence="4">Belongs to the serine esterase family.</text>
</comment>
<gene>
    <name evidence="7" type="ORF">CC78DRAFT_57681</name>
</gene>
<feature type="active site" description="Charge relay system" evidence="5">
    <location>
        <position position="392"/>
    </location>
</feature>
<comment type="caution">
    <text evidence="7">The sequence shown here is derived from an EMBL/GenBank/DDBJ whole genome shotgun (WGS) entry which is preliminary data.</text>
</comment>
<feature type="active site" description="Nucleophile" evidence="5">
    <location>
        <position position="263"/>
    </location>
</feature>
<feature type="region of interest" description="Disordered" evidence="6">
    <location>
        <begin position="481"/>
        <end position="516"/>
    </location>
</feature>
<dbReference type="InterPro" id="IPR029058">
    <property type="entry name" value="AB_hydrolase_fold"/>
</dbReference>
<evidence type="ECO:0000256" key="2">
    <source>
        <dbReference type="ARBA" id="ARBA00022963"/>
    </source>
</evidence>
<organism evidence="7 8">
    <name type="scientific">Lojkania enalia</name>
    <dbReference type="NCBI Taxonomy" id="147567"/>
    <lineage>
        <taxon>Eukaryota</taxon>
        <taxon>Fungi</taxon>
        <taxon>Dikarya</taxon>
        <taxon>Ascomycota</taxon>
        <taxon>Pezizomycotina</taxon>
        <taxon>Dothideomycetes</taxon>
        <taxon>Pleosporomycetidae</taxon>
        <taxon>Pleosporales</taxon>
        <taxon>Pleosporales incertae sedis</taxon>
        <taxon>Lojkania</taxon>
    </lineage>
</organism>
<evidence type="ECO:0000256" key="3">
    <source>
        <dbReference type="ARBA" id="ARBA00023098"/>
    </source>
</evidence>
<evidence type="ECO:0000256" key="6">
    <source>
        <dbReference type="SAM" id="MobiDB-lite"/>
    </source>
</evidence>
<dbReference type="Pfam" id="PF03403">
    <property type="entry name" value="PAF-AH_p_II"/>
    <property type="match status" value="1"/>
</dbReference>
<dbReference type="PANTHER" id="PTHR10272">
    <property type="entry name" value="PLATELET-ACTIVATING FACTOR ACETYLHYDROLASE"/>
    <property type="match status" value="1"/>
</dbReference>
<evidence type="ECO:0000256" key="1">
    <source>
        <dbReference type="ARBA" id="ARBA00022801"/>
    </source>
</evidence>
<evidence type="ECO:0000313" key="8">
    <source>
        <dbReference type="Proteomes" id="UP000800093"/>
    </source>
</evidence>
<comment type="catalytic activity">
    <reaction evidence="4">
        <text>a 1-O-alkyl-2-acetyl-sn-glycero-3-phosphocholine + H2O = a 1-O-alkyl-sn-glycero-3-phosphocholine + acetate + H(+)</text>
        <dbReference type="Rhea" id="RHEA:17777"/>
        <dbReference type="ChEBI" id="CHEBI:15377"/>
        <dbReference type="ChEBI" id="CHEBI:15378"/>
        <dbReference type="ChEBI" id="CHEBI:30089"/>
        <dbReference type="ChEBI" id="CHEBI:30909"/>
        <dbReference type="ChEBI" id="CHEBI:36707"/>
        <dbReference type="EC" id="3.1.1.47"/>
    </reaction>
</comment>
<dbReference type="Gene3D" id="3.40.50.1820">
    <property type="entry name" value="alpha/beta hydrolase"/>
    <property type="match status" value="1"/>
</dbReference>
<dbReference type="AlphaFoldDB" id="A0A9P4JYI1"/>
<dbReference type="EC" id="3.1.1.47" evidence="4"/>
<proteinExistence type="inferred from homology"/>